<evidence type="ECO:0000313" key="9">
    <source>
        <dbReference type="EnsemblMetazoa" id="ISCW017578-PA"/>
    </source>
</evidence>
<dbReference type="GO" id="GO:0016020">
    <property type="term" value="C:membrane"/>
    <property type="evidence" value="ECO:0007669"/>
    <property type="project" value="UniProtKB-SubCell"/>
</dbReference>
<dbReference type="PANTHER" id="PTHR45630:SF8">
    <property type="entry name" value="CATION-TRANSPORTING ATPASE"/>
    <property type="match status" value="1"/>
</dbReference>
<gene>
    <name evidence="8" type="ORF">IscW_ISCW017578</name>
</gene>
<evidence type="ECO:0000256" key="4">
    <source>
        <dbReference type="ARBA" id="ARBA00022741"/>
    </source>
</evidence>
<keyword evidence="10" id="KW-1185">Reference proteome</keyword>
<comment type="subcellular location">
    <subcellularLocation>
        <location evidence="1">Membrane</location>
        <topology evidence="1">Multi-pass membrane protein</topology>
    </subcellularLocation>
</comment>
<dbReference type="Gene3D" id="3.40.1110.10">
    <property type="entry name" value="Calcium-transporting ATPase, cytoplasmic domain N"/>
    <property type="match status" value="1"/>
</dbReference>
<evidence type="ECO:0000313" key="10">
    <source>
        <dbReference type="Proteomes" id="UP000001555"/>
    </source>
</evidence>
<dbReference type="InterPro" id="IPR023299">
    <property type="entry name" value="ATPase_P-typ_cyto_dom_N"/>
</dbReference>
<dbReference type="HOGENOM" id="CLU_1092248_0_0_1"/>
<evidence type="ECO:0000256" key="2">
    <source>
        <dbReference type="ARBA" id="ARBA00022553"/>
    </source>
</evidence>
<evidence type="ECO:0000256" key="7">
    <source>
        <dbReference type="ARBA" id="ARBA00022967"/>
    </source>
</evidence>
<dbReference type="EMBL" id="ABJB010077401">
    <property type="status" value="NOT_ANNOTATED_CDS"/>
    <property type="molecule type" value="Genomic_DNA"/>
</dbReference>
<dbReference type="OrthoDB" id="48943at2759"/>
<evidence type="ECO:0000256" key="3">
    <source>
        <dbReference type="ARBA" id="ARBA00022723"/>
    </source>
</evidence>
<keyword evidence="5" id="KW-0067">ATP-binding</keyword>
<keyword evidence="8" id="KW-0378">Hydrolase</keyword>
<keyword evidence="7" id="KW-1278">Translocase</keyword>
<proteinExistence type="predicted"/>
<dbReference type="GO" id="GO:0140358">
    <property type="term" value="F:P-type transmembrane transporter activity"/>
    <property type="evidence" value="ECO:0007669"/>
    <property type="project" value="InterPro"/>
</dbReference>
<reference evidence="8 10" key="1">
    <citation type="submission" date="2008-03" db="EMBL/GenBank/DDBJ databases">
        <title>Annotation of Ixodes scapularis.</title>
        <authorList>
            <consortium name="Ixodes scapularis Genome Project Consortium"/>
            <person name="Caler E."/>
            <person name="Hannick L.I."/>
            <person name="Bidwell S."/>
            <person name="Joardar V."/>
            <person name="Thiagarajan M."/>
            <person name="Amedeo P."/>
            <person name="Galinsky K.J."/>
            <person name="Schobel S."/>
            <person name="Inman J."/>
            <person name="Hostetler J."/>
            <person name="Miller J."/>
            <person name="Hammond M."/>
            <person name="Megy K."/>
            <person name="Lawson D."/>
            <person name="Kodira C."/>
            <person name="Sutton G."/>
            <person name="Meyer J."/>
            <person name="Hill C.A."/>
            <person name="Birren B."/>
            <person name="Nene V."/>
            <person name="Collins F."/>
            <person name="Alarcon-Chaidez F."/>
            <person name="Wikel S."/>
            <person name="Strausberg R."/>
        </authorList>
    </citation>
    <scope>NUCLEOTIDE SEQUENCE [LARGE SCALE GENOMIC DNA]</scope>
    <source>
        <strain evidence="10">Wikel</strain>
        <strain evidence="8">Wikel colony</strain>
    </source>
</reference>
<keyword evidence="4" id="KW-0547">Nucleotide-binding</keyword>
<dbReference type="PANTHER" id="PTHR45630">
    <property type="entry name" value="CATION-TRANSPORTING ATPASE-RELATED"/>
    <property type="match status" value="1"/>
</dbReference>
<organism>
    <name type="scientific">Ixodes scapularis</name>
    <name type="common">Black-legged tick</name>
    <name type="synonym">Deer tick</name>
    <dbReference type="NCBI Taxonomy" id="6945"/>
    <lineage>
        <taxon>Eukaryota</taxon>
        <taxon>Metazoa</taxon>
        <taxon>Ecdysozoa</taxon>
        <taxon>Arthropoda</taxon>
        <taxon>Chelicerata</taxon>
        <taxon>Arachnida</taxon>
        <taxon>Acari</taxon>
        <taxon>Parasitiformes</taxon>
        <taxon>Ixodida</taxon>
        <taxon>Ixodoidea</taxon>
        <taxon>Ixodidae</taxon>
        <taxon>Ixodinae</taxon>
        <taxon>Ixodes</taxon>
    </lineage>
</organism>
<evidence type="ECO:0000256" key="6">
    <source>
        <dbReference type="ARBA" id="ARBA00022842"/>
    </source>
</evidence>
<dbReference type="PaxDb" id="6945-B7PG96"/>
<dbReference type="SUPFAM" id="SSF81660">
    <property type="entry name" value="Metal cation-transporting ATPase, ATP-binding domain N"/>
    <property type="match status" value="1"/>
</dbReference>
<dbReference type="GO" id="GO:0046872">
    <property type="term" value="F:metal ion binding"/>
    <property type="evidence" value="ECO:0007669"/>
    <property type="project" value="UniProtKB-KW"/>
</dbReference>
<name>B7PG96_IXOSC</name>
<keyword evidence="2" id="KW-0597">Phosphoprotein</keyword>
<keyword evidence="3" id="KW-0479">Metal-binding</keyword>
<dbReference type="EMBL" id="ABJB010728901">
    <property type="status" value="NOT_ANNOTATED_CDS"/>
    <property type="molecule type" value="Genomic_DNA"/>
</dbReference>
<protein>
    <submittedName>
        <fullName evidence="8 9">Cation transport ATPase, putative</fullName>
        <ecNumber evidence="8">3.6.3.1</ecNumber>
    </submittedName>
</protein>
<dbReference type="Proteomes" id="UP000001555">
    <property type="component" value="Unassembled WGS sequence"/>
</dbReference>
<dbReference type="VEuPathDB" id="VectorBase:ISCP_005909"/>
<keyword evidence="6" id="KW-0460">Magnesium</keyword>
<dbReference type="GO" id="GO:0005524">
    <property type="term" value="F:ATP binding"/>
    <property type="evidence" value="ECO:0007669"/>
    <property type="project" value="UniProtKB-KW"/>
</dbReference>
<dbReference type="Pfam" id="PF13246">
    <property type="entry name" value="Cation_ATPase"/>
    <property type="match status" value="1"/>
</dbReference>
<dbReference type="EnsemblMetazoa" id="ISCW017578-RA">
    <property type="protein sequence ID" value="ISCW017578-PA"/>
    <property type="gene ID" value="ISCW017578"/>
</dbReference>
<dbReference type="VEuPathDB" id="VectorBase:ISCI017578"/>
<evidence type="ECO:0000256" key="1">
    <source>
        <dbReference type="ARBA" id="ARBA00004141"/>
    </source>
</evidence>
<evidence type="ECO:0000256" key="5">
    <source>
        <dbReference type="ARBA" id="ARBA00022840"/>
    </source>
</evidence>
<dbReference type="EMBL" id="ABJB010744361">
    <property type="status" value="NOT_ANNOTATED_CDS"/>
    <property type="molecule type" value="Genomic_DNA"/>
</dbReference>
<reference evidence="9" key="2">
    <citation type="submission" date="2020-05" db="UniProtKB">
        <authorList>
            <consortium name="EnsemblMetazoa"/>
        </authorList>
    </citation>
    <scope>IDENTIFICATION</scope>
    <source>
        <strain evidence="9">wikel</strain>
    </source>
</reference>
<dbReference type="InterPro" id="IPR006544">
    <property type="entry name" value="P-type_TPase_V"/>
</dbReference>
<dbReference type="STRING" id="6945.B7PG96"/>
<dbReference type="GO" id="GO:0016787">
    <property type="term" value="F:hydrolase activity"/>
    <property type="evidence" value="ECO:0007669"/>
    <property type="project" value="UniProtKB-KW"/>
</dbReference>
<dbReference type="AlphaFoldDB" id="B7PG96"/>
<feature type="non-terminal residue" evidence="8">
    <location>
        <position position="1"/>
    </location>
</feature>
<accession>B7PG96</accession>
<evidence type="ECO:0000313" key="8">
    <source>
        <dbReference type="EMBL" id="EEC05618.1"/>
    </source>
</evidence>
<dbReference type="EMBL" id="DS707283">
    <property type="protein sequence ID" value="EEC05618.1"/>
    <property type="molecule type" value="Genomic_DNA"/>
</dbReference>
<sequence length="255" mass="28332">PPFANSLQPVIQDLTRLPHSPLLVALATCHSLHMINGEMVGYSLDTKTFQAIDWVLEEPESTDAVSFERTPARIVRPRNMVEVNTSLLKLTFTPVILLEQGDVAIGIVRQFPFESQLQRASVVITPAGSNRFQVYAKGAPETIIRMCAEESVPSDFTETLETYTRHGLRILAVASKVLPDDTTWDQAMHLLPRVELEYDLQFRGFVILQNKLKPESAPTIATLEEASIKTIMATGKIGIIFFPSSIQCHKCSGLI</sequence>
<dbReference type="EC" id="3.6.3.1" evidence="8"/>
<dbReference type="VEuPathDB" id="VectorBase:ISCW017578"/>